<dbReference type="EMBL" id="CP071795">
    <property type="protein sequence ID" value="QTD39032.1"/>
    <property type="molecule type" value="Genomic_DNA"/>
</dbReference>
<gene>
    <name evidence="1" type="ORF">JL193_07220</name>
</gene>
<accession>A0ABX7SXQ4</accession>
<dbReference type="RefSeq" id="WP_207973143.1">
    <property type="nucleotide sequence ID" value="NZ_CP071795.1"/>
</dbReference>
<proteinExistence type="predicted"/>
<protein>
    <submittedName>
        <fullName evidence="1">Uncharacterized protein</fullName>
    </submittedName>
</protein>
<evidence type="ECO:0000313" key="1">
    <source>
        <dbReference type="EMBL" id="QTD39032.1"/>
    </source>
</evidence>
<dbReference type="Proteomes" id="UP000663935">
    <property type="component" value="Chromosome"/>
</dbReference>
<keyword evidence="2" id="KW-1185">Reference proteome</keyword>
<evidence type="ECO:0000313" key="2">
    <source>
        <dbReference type="Proteomes" id="UP000663935"/>
    </source>
</evidence>
<name>A0ABX7SXQ4_9FLAO</name>
<organism evidence="1 2">
    <name type="scientific">Polaribacter batillariae</name>
    <dbReference type="NCBI Taxonomy" id="2808900"/>
    <lineage>
        <taxon>Bacteria</taxon>
        <taxon>Pseudomonadati</taxon>
        <taxon>Bacteroidota</taxon>
        <taxon>Flavobacteriia</taxon>
        <taxon>Flavobacteriales</taxon>
        <taxon>Flavobacteriaceae</taxon>
    </lineage>
</organism>
<reference evidence="1 2" key="1">
    <citation type="submission" date="2021-03" db="EMBL/GenBank/DDBJ databases">
        <title>Complete genome of Polaribacter_sp.G4M1.</title>
        <authorList>
            <person name="Jeong S.W."/>
            <person name="Bae J.W."/>
        </authorList>
    </citation>
    <scope>NUCLEOTIDE SEQUENCE [LARGE SCALE GENOMIC DNA]</scope>
    <source>
        <strain evidence="1 2">G4M1</strain>
    </source>
</reference>
<sequence>MINKIKDKDVVNCIEQCAVENKYWINKQEVAEKLKSSVDEIESIVLKSNNIILNGDGEITTRELYKKQTPFFNKLLDTFKNKIE</sequence>